<evidence type="ECO:0000256" key="6">
    <source>
        <dbReference type="ARBA" id="ARBA00022679"/>
    </source>
</evidence>
<dbReference type="Gene3D" id="1.10.287.130">
    <property type="match status" value="1"/>
</dbReference>
<dbReference type="SMART" id="SM00387">
    <property type="entry name" value="HATPase_c"/>
    <property type="match status" value="1"/>
</dbReference>
<dbReference type="SUPFAM" id="SSF47384">
    <property type="entry name" value="Homodimeric domain of signal transducing histidine kinase"/>
    <property type="match status" value="1"/>
</dbReference>
<keyword evidence="8" id="KW-0547">Nucleotide-binding</keyword>
<dbReference type="Pfam" id="PF02518">
    <property type="entry name" value="HATPase_c"/>
    <property type="match status" value="1"/>
</dbReference>
<dbReference type="PROSITE" id="PS50885">
    <property type="entry name" value="HAMP"/>
    <property type="match status" value="1"/>
</dbReference>
<dbReference type="AlphaFoldDB" id="G8LWV9"/>
<dbReference type="InterPro" id="IPR036097">
    <property type="entry name" value="HisK_dim/P_sf"/>
</dbReference>
<keyword evidence="7 14" id="KW-0812">Transmembrane</keyword>
<dbReference type="PROSITE" id="PS50109">
    <property type="entry name" value="HIS_KIN"/>
    <property type="match status" value="1"/>
</dbReference>
<keyword evidence="18" id="KW-1185">Reference proteome</keyword>
<feature type="transmembrane region" description="Helical" evidence="14">
    <location>
        <begin position="177"/>
        <end position="198"/>
    </location>
</feature>
<accession>G8LWV9</accession>
<dbReference type="PANTHER" id="PTHR45528">
    <property type="entry name" value="SENSOR HISTIDINE KINASE CPXA"/>
    <property type="match status" value="1"/>
</dbReference>
<evidence type="ECO:0000256" key="10">
    <source>
        <dbReference type="ARBA" id="ARBA00022840"/>
    </source>
</evidence>
<gene>
    <name evidence="17" type="ordered locus">Clocl_3320</name>
</gene>
<dbReference type="InterPro" id="IPR036890">
    <property type="entry name" value="HATPase_C_sf"/>
</dbReference>
<feature type="transmembrane region" description="Helical" evidence="14">
    <location>
        <begin position="22"/>
        <end position="47"/>
    </location>
</feature>
<dbReference type="GO" id="GO:0000155">
    <property type="term" value="F:phosphorelay sensor kinase activity"/>
    <property type="evidence" value="ECO:0007669"/>
    <property type="project" value="InterPro"/>
</dbReference>
<evidence type="ECO:0000256" key="4">
    <source>
        <dbReference type="ARBA" id="ARBA00022475"/>
    </source>
</evidence>
<dbReference type="InterPro" id="IPR003660">
    <property type="entry name" value="HAMP_dom"/>
</dbReference>
<dbReference type="FunFam" id="1.10.287.130:FF:000001">
    <property type="entry name" value="Two-component sensor histidine kinase"/>
    <property type="match status" value="1"/>
</dbReference>
<dbReference type="CDD" id="cd06225">
    <property type="entry name" value="HAMP"/>
    <property type="match status" value="1"/>
</dbReference>
<dbReference type="EMBL" id="CP003065">
    <property type="protein sequence ID" value="AEV69820.1"/>
    <property type="molecule type" value="Genomic_DNA"/>
</dbReference>
<dbReference type="CDD" id="cd00082">
    <property type="entry name" value="HisKA"/>
    <property type="match status" value="1"/>
</dbReference>
<dbReference type="Proteomes" id="UP000005435">
    <property type="component" value="Chromosome"/>
</dbReference>
<evidence type="ECO:0000256" key="12">
    <source>
        <dbReference type="ARBA" id="ARBA00023012"/>
    </source>
</evidence>
<dbReference type="eggNOG" id="COG3850">
    <property type="taxonomic scope" value="Bacteria"/>
</dbReference>
<reference evidence="18" key="1">
    <citation type="submission" date="2011-12" db="EMBL/GenBank/DDBJ databases">
        <title>Complete sequence of Clostridium clariflavum DSM 19732.</title>
        <authorList>
            <consortium name="US DOE Joint Genome Institute"/>
            <person name="Lucas S."/>
            <person name="Han J."/>
            <person name="Lapidus A."/>
            <person name="Cheng J.-F."/>
            <person name="Goodwin L."/>
            <person name="Pitluck S."/>
            <person name="Peters L."/>
            <person name="Teshima H."/>
            <person name="Detter J.C."/>
            <person name="Han C."/>
            <person name="Tapia R."/>
            <person name="Land M."/>
            <person name="Hauser L."/>
            <person name="Kyrpides N."/>
            <person name="Ivanova N."/>
            <person name="Pagani I."/>
            <person name="Kitzmiller T."/>
            <person name="Lynd L."/>
            <person name="Izquierdo J."/>
            <person name="Woyke T."/>
        </authorList>
    </citation>
    <scope>NUCLEOTIDE SEQUENCE [LARGE SCALE GENOMIC DNA]</scope>
    <source>
        <strain evidence="18">DSM 19732 / NBRC 101661 / EBR45</strain>
    </source>
</reference>
<dbReference type="Gene3D" id="3.30.565.10">
    <property type="entry name" value="Histidine kinase-like ATPase, C-terminal domain"/>
    <property type="match status" value="1"/>
</dbReference>
<evidence type="ECO:0000256" key="9">
    <source>
        <dbReference type="ARBA" id="ARBA00022777"/>
    </source>
</evidence>
<dbReference type="STRING" id="720554.Clocl_3320"/>
<keyword evidence="12" id="KW-0902">Two-component regulatory system</keyword>
<feature type="domain" description="Histidine kinase" evidence="15">
    <location>
        <begin position="269"/>
        <end position="488"/>
    </location>
</feature>
<evidence type="ECO:0000256" key="5">
    <source>
        <dbReference type="ARBA" id="ARBA00022553"/>
    </source>
</evidence>
<evidence type="ECO:0000259" key="15">
    <source>
        <dbReference type="PROSITE" id="PS50109"/>
    </source>
</evidence>
<dbReference type="Gene3D" id="6.10.340.10">
    <property type="match status" value="1"/>
</dbReference>
<evidence type="ECO:0000256" key="14">
    <source>
        <dbReference type="SAM" id="Phobius"/>
    </source>
</evidence>
<dbReference type="CDD" id="cd00075">
    <property type="entry name" value="HATPase"/>
    <property type="match status" value="1"/>
</dbReference>
<evidence type="ECO:0000256" key="11">
    <source>
        <dbReference type="ARBA" id="ARBA00022989"/>
    </source>
</evidence>
<dbReference type="InterPro" id="IPR003661">
    <property type="entry name" value="HisK_dim/P_dom"/>
</dbReference>
<comment type="catalytic activity">
    <reaction evidence="1">
        <text>ATP + protein L-histidine = ADP + protein N-phospho-L-histidine.</text>
        <dbReference type="EC" id="2.7.13.3"/>
    </reaction>
</comment>
<dbReference type="InterPro" id="IPR005467">
    <property type="entry name" value="His_kinase_dom"/>
</dbReference>
<dbReference type="eggNOG" id="COG5002">
    <property type="taxonomic scope" value="Bacteria"/>
</dbReference>
<dbReference type="SMART" id="SM00304">
    <property type="entry name" value="HAMP"/>
    <property type="match status" value="1"/>
</dbReference>
<dbReference type="HOGENOM" id="CLU_000445_89_6_9"/>
<keyword evidence="9 17" id="KW-0418">Kinase</keyword>
<keyword evidence="6" id="KW-0808">Transferase</keyword>
<evidence type="ECO:0000256" key="13">
    <source>
        <dbReference type="ARBA" id="ARBA00023136"/>
    </source>
</evidence>
<organism evidence="17 18">
    <name type="scientific">Acetivibrio clariflavus (strain DSM 19732 / NBRC 101661 / EBR45)</name>
    <name type="common">Clostridium clariflavum</name>
    <dbReference type="NCBI Taxonomy" id="720554"/>
    <lineage>
        <taxon>Bacteria</taxon>
        <taxon>Bacillati</taxon>
        <taxon>Bacillota</taxon>
        <taxon>Clostridia</taxon>
        <taxon>Eubacteriales</taxon>
        <taxon>Oscillospiraceae</taxon>
        <taxon>Acetivibrio</taxon>
    </lineage>
</organism>
<dbReference type="GO" id="GO:0005886">
    <property type="term" value="C:plasma membrane"/>
    <property type="evidence" value="ECO:0007669"/>
    <property type="project" value="UniProtKB-SubCell"/>
</dbReference>
<keyword evidence="11 14" id="KW-1133">Transmembrane helix</keyword>
<dbReference type="SMART" id="SM00388">
    <property type="entry name" value="HisKA"/>
    <property type="match status" value="1"/>
</dbReference>
<comment type="subcellular location">
    <subcellularLocation>
        <location evidence="2">Cell membrane</location>
        <topology evidence="2">Multi-pass membrane protein</topology>
    </subcellularLocation>
</comment>
<evidence type="ECO:0000313" key="18">
    <source>
        <dbReference type="Proteomes" id="UP000005435"/>
    </source>
</evidence>
<dbReference type="SUPFAM" id="SSF158472">
    <property type="entry name" value="HAMP domain-like"/>
    <property type="match status" value="1"/>
</dbReference>
<evidence type="ECO:0000256" key="1">
    <source>
        <dbReference type="ARBA" id="ARBA00000085"/>
    </source>
</evidence>
<name>G8LWV9_ACECE</name>
<dbReference type="PANTHER" id="PTHR45528:SF1">
    <property type="entry name" value="SENSOR HISTIDINE KINASE CPXA"/>
    <property type="match status" value="1"/>
</dbReference>
<evidence type="ECO:0000313" key="17">
    <source>
        <dbReference type="EMBL" id="AEV69820.1"/>
    </source>
</evidence>
<dbReference type="GO" id="GO:0005524">
    <property type="term" value="F:ATP binding"/>
    <property type="evidence" value="ECO:0007669"/>
    <property type="project" value="UniProtKB-KW"/>
</dbReference>
<keyword evidence="13 14" id="KW-0472">Membrane</keyword>
<keyword evidence="5" id="KW-0597">Phosphoprotein</keyword>
<dbReference type="InterPro" id="IPR004358">
    <property type="entry name" value="Sig_transdc_His_kin-like_C"/>
</dbReference>
<dbReference type="KEGG" id="ccl:Clocl_3320"/>
<proteinExistence type="predicted"/>
<evidence type="ECO:0000256" key="8">
    <source>
        <dbReference type="ARBA" id="ARBA00022741"/>
    </source>
</evidence>
<protein>
    <recommendedName>
        <fullName evidence="3">histidine kinase</fullName>
        <ecNumber evidence="3">2.7.13.3</ecNumber>
    </recommendedName>
</protein>
<dbReference type="SUPFAM" id="SSF55874">
    <property type="entry name" value="ATPase domain of HSP90 chaperone/DNA topoisomerase II/histidine kinase"/>
    <property type="match status" value="1"/>
</dbReference>
<dbReference type="Pfam" id="PF00672">
    <property type="entry name" value="HAMP"/>
    <property type="match status" value="1"/>
</dbReference>
<keyword evidence="10" id="KW-0067">ATP-binding</keyword>
<dbReference type="EC" id="2.7.13.3" evidence="3"/>
<dbReference type="Pfam" id="PF00512">
    <property type="entry name" value="HisKA"/>
    <property type="match status" value="1"/>
</dbReference>
<sequence length="494" mass="56433" precursor="true">MYISNFTGELMSLKKRLILQNAAIVAIPFLIAIIASFVFIFISSYIFKVDLNYDSIKKLTDLQYEFFTADDNLLKGNPERLLQKDFQQYLSERLNKLNAYIVVLKKYDVVFSTKSINPIEIEKCLEAKKKNLLNNSVKLNDGPYIVKVIPLIYSDGSDGWTILLAPVDKETSASKKLLYFSMGVFFVSFLIINVLVSINSSKAILAPLKKLQRAAGEISLGNLDYEVIEDGDQEIRELCKSFEQMRLKLKESVYTQMKYDDNRKMLVSSISHDLKTPITSIKGYVEGILDGVANTPEKVEKYLRTIHSKAVQVDSMIDDLLLYSKLDLKQIPFNFEKTDVVKYFEYCIMENEPELEKHNIKLEFQNNLVKETYAMIDRERLRRVITNIIDNSKKYMNKSEGKIQIILRETSTTVIIEISDNGAGIPKEALPHIFSRFYRADTARSKIKGSGLGLAIAKHIVEEHGGLIWARSIENEGTSIMISLKKIQESEDCK</sequence>
<dbReference type="PRINTS" id="PR00344">
    <property type="entry name" value="BCTRLSENSOR"/>
</dbReference>
<dbReference type="FunFam" id="3.30.565.10:FF:000006">
    <property type="entry name" value="Sensor histidine kinase WalK"/>
    <property type="match status" value="1"/>
</dbReference>
<evidence type="ECO:0000256" key="7">
    <source>
        <dbReference type="ARBA" id="ARBA00022692"/>
    </source>
</evidence>
<dbReference type="InterPro" id="IPR003594">
    <property type="entry name" value="HATPase_dom"/>
</dbReference>
<evidence type="ECO:0000259" key="16">
    <source>
        <dbReference type="PROSITE" id="PS50885"/>
    </source>
</evidence>
<keyword evidence="4" id="KW-1003">Cell membrane</keyword>
<evidence type="ECO:0000256" key="2">
    <source>
        <dbReference type="ARBA" id="ARBA00004651"/>
    </source>
</evidence>
<evidence type="ECO:0000256" key="3">
    <source>
        <dbReference type="ARBA" id="ARBA00012438"/>
    </source>
</evidence>
<reference evidence="17 18" key="2">
    <citation type="journal article" date="2012" name="Stand. Genomic Sci.">
        <title>Complete Genome Sequence of Clostridium clariflavum DSM 19732.</title>
        <authorList>
            <person name="Izquierdo J.A."/>
            <person name="Goodwin L."/>
            <person name="Davenport K.W."/>
            <person name="Teshima H."/>
            <person name="Bruce D."/>
            <person name="Detter C."/>
            <person name="Tapia R."/>
            <person name="Han S."/>
            <person name="Land M."/>
            <person name="Hauser L."/>
            <person name="Jeffries C.D."/>
            <person name="Han J."/>
            <person name="Pitluck S."/>
            <person name="Nolan M."/>
            <person name="Chen A."/>
            <person name="Huntemann M."/>
            <person name="Mavromatis K."/>
            <person name="Mikhailova N."/>
            <person name="Liolios K."/>
            <person name="Woyke T."/>
            <person name="Lynd L.R."/>
        </authorList>
    </citation>
    <scope>NUCLEOTIDE SEQUENCE [LARGE SCALE GENOMIC DNA]</scope>
    <source>
        <strain evidence="18">DSM 19732 / NBRC 101661 / EBR45</strain>
    </source>
</reference>
<dbReference type="InterPro" id="IPR050398">
    <property type="entry name" value="HssS/ArlS-like"/>
</dbReference>
<feature type="domain" description="HAMP" evidence="16">
    <location>
        <begin position="202"/>
        <end position="254"/>
    </location>
</feature>